<feature type="compositionally biased region" description="Low complexity" evidence="1">
    <location>
        <begin position="176"/>
        <end position="204"/>
    </location>
</feature>
<accession>A0A2C6KFY3</accession>
<feature type="region of interest" description="Disordered" evidence="1">
    <location>
        <begin position="706"/>
        <end position="745"/>
    </location>
</feature>
<reference evidence="4 5" key="1">
    <citation type="journal article" date="2017" name="Int. J. Parasitol.">
        <title>The genome of the protozoan parasite Cystoisospora suis and a reverse vaccinology approach to identify vaccine candidates.</title>
        <authorList>
            <person name="Palmieri N."/>
            <person name="Shrestha A."/>
            <person name="Ruttkowski B."/>
            <person name="Beck T."/>
            <person name="Vogl C."/>
            <person name="Tomley F."/>
            <person name="Blake D.P."/>
            <person name="Joachim A."/>
        </authorList>
    </citation>
    <scope>NUCLEOTIDE SEQUENCE [LARGE SCALE GENOMIC DNA]</scope>
    <source>
        <strain evidence="4 5">Wien I</strain>
    </source>
</reference>
<feature type="compositionally biased region" description="Basic and acidic residues" evidence="1">
    <location>
        <begin position="1017"/>
        <end position="1038"/>
    </location>
</feature>
<dbReference type="VEuPathDB" id="ToxoDB:CSUI_006772"/>
<organism evidence="4 5">
    <name type="scientific">Cystoisospora suis</name>
    <dbReference type="NCBI Taxonomy" id="483139"/>
    <lineage>
        <taxon>Eukaryota</taxon>
        <taxon>Sar</taxon>
        <taxon>Alveolata</taxon>
        <taxon>Apicomplexa</taxon>
        <taxon>Conoidasida</taxon>
        <taxon>Coccidia</taxon>
        <taxon>Eucoccidiorida</taxon>
        <taxon>Eimeriorina</taxon>
        <taxon>Sarcocystidae</taxon>
        <taxon>Cystoisospora</taxon>
    </lineage>
</organism>
<feature type="chain" id="PRO_5013310692" evidence="3">
    <location>
        <begin position="17"/>
        <end position="1132"/>
    </location>
</feature>
<protein>
    <submittedName>
        <fullName evidence="4">Transmembrane protein</fullName>
    </submittedName>
</protein>
<keyword evidence="2" id="KW-0472">Membrane</keyword>
<dbReference type="RefSeq" id="XP_067921100.1">
    <property type="nucleotide sequence ID" value="XM_068066925.1"/>
</dbReference>
<dbReference type="GeneID" id="94430136"/>
<dbReference type="AlphaFoldDB" id="A0A2C6KFY3"/>
<comment type="caution">
    <text evidence="4">The sequence shown here is derived from an EMBL/GenBank/DDBJ whole genome shotgun (WGS) entry which is preliminary data.</text>
</comment>
<dbReference type="EMBL" id="MIGC01003457">
    <property type="protein sequence ID" value="PHJ19400.1"/>
    <property type="molecule type" value="Genomic_DNA"/>
</dbReference>
<feature type="compositionally biased region" description="Acidic residues" evidence="1">
    <location>
        <begin position="706"/>
        <end position="717"/>
    </location>
</feature>
<sequence length="1132" mass="128021">MAALAPAVCTVETCKALLVPVCCFACLCFHSTMEEREDGLVRSLACILPHLQVVFGLTQVTRKDALRGVCSRTCVYRSLPLLVFGGAVHLLLASALFSQALSRGAYPPSFGRISLQPNSESESLPRVSKVPWESIRPSWRPSFLSSRGAPSFRKKLFGCLSPYALRHLRRSKLGKARPSSRASTASPGCKSPSTLSSTSASPTADTWRTDRAAHTRSSWAQNEVSSSNDERGGQRRNRRREESGLWGGPKQREYLSRQDTERINEKSRDRKKEKEGHTGKCYIPRDFPASPSRKRKRQVDRSALHARGRVSTIHEQQKAKQGHFKKIPVPGAERATPWRKRTGILYVFSTISYSPSNKMSTRLLRSQGRRWKDTGPLLSSQQNGADPRLWGTVLSFEGRRRETEFWRPSMLETPVFFLGRAPRLPCLPCTKQRPSVDPFCRRGQGGKSGSEGMRFSRDSCLTRLMMMNAVPPGTAFEKKVFECADNPIDSMPWETYVPFYKMHSLEDNTWLQFMKGNWTYADGRKMFDKPAGVIDGGQAAYDGLGTSLPLNPLVRDRQRAQPIPKHLDHGVEFRETVDRPHRICFDRMPSGSQDVYFGETDVDLEERLWGAFHHQNALEEQGAETGWRDILPQYDPSEMPVPWTHAKSEFIEMPYNSRDPSSGPPIAPLEFDMAAAGRFGGYFLDPGWTRQFDYVEQYIEMRKWDEEEMEQDEEVEADSVQPQSDVDNPSSHLDTGKRKQKKKRRKHKWLDDPVFREAYERGQLIIRTRYADIRQHPVYKKAIYEGATHDSAVIATNRATPDTIVDMWLGKDVAADLPKVGGYDHEGGGCWNCPEGEGKTIAINMFMEDVVPHGNCYMSPKMTKEEMAEMWHYWMTEAHREGRYTDFSTEIGCYSDIEYEDRADRRKFPRLMALYKPLWSHRKYGDEFGDALRPSHTPPDTAFSEFGAPLFGLNQPGPRSGPDPFFCPGERSVRRLTAKDGFASKNSARRQKRHRGEQLLFTRGSKVHPLTEAQDYDGAKRERLRAGEEDGKDQKEALPFEGDPSDSCGVQEGRYTGLRETDLGNRTGVAQILCSYEGPLCGSFPDGGSRTAGERGGNQSPVNEEGLNFLDDYDFVGWHGRGSRGTPTADRK</sequence>
<feature type="compositionally biased region" description="Polar residues" evidence="1">
    <location>
        <begin position="720"/>
        <end position="733"/>
    </location>
</feature>
<evidence type="ECO:0000313" key="5">
    <source>
        <dbReference type="Proteomes" id="UP000221165"/>
    </source>
</evidence>
<evidence type="ECO:0000256" key="3">
    <source>
        <dbReference type="SAM" id="SignalP"/>
    </source>
</evidence>
<keyword evidence="5" id="KW-1185">Reference proteome</keyword>
<feature type="compositionally biased region" description="Basic and acidic residues" evidence="1">
    <location>
        <begin position="250"/>
        <end position="278"/>
    </location>
</feature>
<dbReference type="Proteomes" id="UP000221165">
    <property type="component" value="Unassembled WGS sequence"/>
</dbReference>
<evidence type="ECO:0000313" key="4">
    <source>
        <dbReference type="EMBL" id="PHJ19400.1"/>
    </source>
</evidence>
<feature type="region of interest" description="Disordered" evidence="1">
    <location>
        <begin position="171"/>
        <end position="304"/>
    </location>
</feature>
<keyword evidence="3" id="KW-0732">Signal</keyword>
<feature type="compositionally biased region" description="Polar residues" evidence="1">
    <location>
        <begin position="215"/>
        <end position="227"/>
    </location>
</feature>
<feature type="compositionally biased region" description="Basic and acidic residues" evidence="1">
    <location>
        <begin position="228"/>
        <end position="243"/>
    </location>
</feature>
<evidence type="ECO:0000256" key="2">
    <source>
        <dbReference type="SAM" id="Phobius"/>
    </source>
</evidence>
<name>A0A2C6KFY3_9APIC</name>
<keyword evidence="2" id="KW-1133">Transmembrane helix</keyword>
<feature type="region of interest" description="Disordered" evidence="1">
    <location>
        <begin position="1085"/>
        <end position="1106"/>
    </location>
</feature>
<feature type="transmembrane region" description="Helical" evidence="2">
    <location>
        <begin position="79"/>
        <end position="97"/>
    </location>
</feature>
<dbReference type="OrthoDB" id="379364at2759"/>
<feature type="region of interest" description="Disordered" evidence="1">
    <location>
        <begin position="935"/>
        <end position="1052"/>
    </location>
</feature>
<feature type="compositionally biased region" description="Basic residues" evidence="1">
    <location>
        <begin position="292"/>
        <end position="304"/>
    </location>
</feature>
<keyword evidence="2 4" id="KW-0812">Transmembrane</keyword>
<evidence type="ECO:0000256" key="1">
    <source>
        <dbReference type="SAM" id="MobiDB-lite"/>
    </source>
</evidence>
<gene>
    <name evidence="4" type="ORF">CSUI_006772</name>
</gene>
<feature type="signal peptide" evidence="3">
    <location>
        <begin position="1"/>
        <end position="16"/>
    </location>
</feature>
<proteinExistence type="predicted"/>